<evidence type="ECO:0000313" key="1">
    <source>
        <dbReference type="EMBL" id="RMN10877.1"/>
    </source>
</evidence>
<dbReference type="AlphaFoldDB" id="A0A3M3JJC6"/>
<gene>
    <name evidence="1" type="ORF">ALQ65_01011</name>
</gene>
<accession>A0A3M3JJC6</accession>
<sequence>MSNFHAQYKHKLIDVQSPKYFAIVEADEFLSSCASSALAMVKDTGFNLVGFADLRATRYFVISKLGRDGDMLEIPITTQILDIYTHADEADIQKYRMKKALMREDTIKFTLELVKFADIQFAELDVSFT</sequence>
<dbReference type="RefSeq" id="WP_122235082.1">
    <property type="nucleotide sequence ID" value="NZ_RBOV01000227.1"/>
</dbReference>
<name>A0A3M3JJC6_9PSED</name>
<dbReference type="Proteomes" id="UP000271468">
    <property type="component" value="Unassembled WGS sequence"/>
</dbReference>
<evidence type="ECO:0000313" key="2">
    <source>
        <dbReference type="Proteomes" id="UP000271468"/>
    </source>
</evidence>
<comment type="caution">
    <text evidence="1">The sequence shown here is derived from an EMBL/GenBank/DDBJ whole genome shotgun (WGS) entry which is preliminary data.</text>
</comment>
<reference evidence="1 2" key="1">
    <citation type="submission" date="2018-08" db="EMBL/GenBank/DDBJ databases">
        <title>Recombination of ecologically and evolutionarily significant loci maintains genetic cohesion in the Pseudomonas syringae species complex.</title>
        <authorList>
            <person name="Dillon M."/>
            <person name="Thakur S."/>
            <person name="Almeida R.N.D."/>
            <person name="Weir B.S."/>
            <person name="Guttman D.S."/>
        </authorList>
    </citation>
    <scope>NUCLEOTIDE SEQUENCE [LARGE SCALE GENOMIC DNA]</scope>
    <source>
        <strain evidence="1 2">ICMP 12341</strain>
    </source>
</reference>
<organism evidence="1 2">
    <name type="scientific">Pseudomonas syringae pv. coriandricola</name>
    <dbReference type="NCBI Taxonomy" id="264453"/>
    <lineage>
        <taxon>Bacteria</taxon>
        <taxon>Pseudomonadati</taxon>
        <taxon>Pseudomonadota</taxon>
        <taxon>Gammaproteobacteria</taxon>
        <taxon>Pseudomonadales</taxon>
        <taxon>Pseudomonadaceae</taxon>
        <taxon>Pseudomonas</taxon>
    </lineage>
</organism>
<protein>
    <submittedName>
        <fullName evidence="1">Uncharacterized protein</fullName>
    </submittedName>
</protein>
<proteinExistence type="predicted"/>
<dbReference type="EMBL" id="RBOV01000227">
    <property type="protein sequence ID" value="RMN10877.1"/>
    <property type="molecule type" value="Genomic_DNA"/>
</dbReference>